<gene>
    <name evidence="2" type="ORF">RFN29_08975</name>
</gene>
<name>A0ABU4YXM1_9HYPH</name>
<accession>A0ABU4YXM1</accession>
<feature type="region of interest" description="Disordered" evidence="1">
    <location>
        <begin position="1"/>
        <end position="66"/>
    </location>
</feature>
<keyword evidence="3" id="KW-1185">Reference proteome</keyword>
<dbReference type="Proteomes" id="UP001271249">
    <property type="component" value="Unassembled WGS sequence"/>
</dbReference>
<evidence type="ECO:0000313" key="2">
    <source>
        <dbReference type="EMBL" id="MDX8491711.1"/>
    </source>
</evidence>
<sequence length="66" mass="7210">MAETGLFKPKGDAKSEATTKTARTIIEGEAAARQAKTERLRAARLAREPVEAPPKKKPARKPARQK</sequence>
<protein>
    <recommendedName>
        <fullName evidence="4">Transcriptional regulator</fullName>
    </recommendedName>
</protein>
<dbReference type="EMBL" id="JAVIJC010000007">
    <property type="protein sequence ID" value="MDX8491711.1"/>
    <property type="molecule type" value="Genomic_DNA"/>
</dbReference>
<evidence type="ECO:0000313" key="3">
    <source>
        <dbReference type="Proteomes" id="UP001271249"/>
    </source>
</evidence>
<proteinExistence type="predicted"/>
<feature type="compositionally biased region" description="Basic and acidic residues" evidence="1">
    <location>
        <begin position="35"/>
        <end position="54"/>
    </location>
</feature>
<reference evidence="2 3" key="1">
    <citation type="submission" date="2023-08" db="EMBL/GenBank/DDBJ databases">
        <title>Implementing the SeqCode for naming new Mesorhizobium species isolated from Vachellia karroo root nodules.</title>
        <authorList>
            <person name="Van Lill M."/>
        </authorList>
    </citation>
    <scope>NUCLEOTIDE SEQUENCE [LARGE SCALE GENOMIC DNA]</scope>
    <source>
        <strain evidence="2 3">VK22B</strain>
    </source>
</reference>
<evidence type="ECO:0000256" key="1">
    <source>
        <dbReference type="SAM" id="MobiDB-lite"/>
    </source>
</evidence>
<feature type="compositionally biased region" description="Basic residues" evidence="1">
    <location>
        <begin position="55"/>
        <end position="66"/>
    </location>
</feature>
<organism evidence="2 3">
    <name type="scientific">Mesorhizobium captivum</name>
    <dbReference type="NCBI Taxonomy" id="3072319"/>
    <lineage>
        <taxon>Bacteria</taxon>
        <taxon>Pseudomonadati</taxon>
        <taxon>Pseudomonadota</taxon>
        <taxon>Alphaproteobacteria</taxon>
        <taxon>Hyphomicrobiales</taxon>
        <taxon>Phyllobacteriaceae</taxon>
        <taxon>Mesorhizobium</taxon>
    </lineage>
</organism>
<comment type="caution">
    <text evidence="2">The sequence shown here is derived from an EMBL/GenBank/DDBJ whole genome shotgun (WGS) entry which is preliminary data.</text>
</comment>
<evidence type="ECO:0008006" key="4">
    <source>
        <dbReference type="Google" id="ProtNLM"/>
    </source>
</evidence>
<dbReference type="RefSeq" id="WP_320225748.1">
    <property type="nucleotide sequence ID" value="NZ_JAVIJB010000005.1"/>
</dbReference>